<accession>A0ACC3DK33</accession>
<reference evidence="1" key="1">
    <citation type="submission" date="2024-09" db="EMBL/GenBank/DDBJ databases">
        <title>Black Yeasts Isolated from many extreme environments.</title>
        <authorList>
            <person name="Coleine C."/>
            <person name="Stajich J.E."/>
            <person name="Selbmann L."/>
        </authorList>
    </citation>
    <scope>NUCLEOTIDE SEQUENCE</scope>
    <source>
        <strain evidence="1">CCFEE 5737</strain>
    </source>
</reference>
<organism evidence="1 2">
    <name type="scientific">Coniosporium uncinatum</name>
    <dbReference type="NCBI Taxonomy" id="93489"/>
    <lineage>
        <taxon>Eukaryota</taxon>
        <taxon>Fungi</taxon>
        <taxon>Dikarya</taxon>
        <taxon>Ascomycota</taxon>
        <taxon>Pezizomycotina</taxon>
        <taxon>Dothideomycetes</taxon>
        <taxon>Dothideomycetes incertae sedis</taxon>
        <taxon>Coniosporium</taxon>
    </lineage>
</organism>
<evidence type="ECO:0000313" key="2">
    <source>
        <dbReference type="Proteomes" id="UP001186974"/>
    </source>
</evidence>
<comment type="caution">
    <text evidence="1">The sequence shown here is derived from an EMBL/GenBank/DDBJ whole genome shotgun (WGS) entry which is preliminary data.</text>
</comment>
<dbReference type="EMBL" id="JAWDJW010003278">
    <property type="protein sequence ID" value="KAK3077043.1"/>
    <property type="molecule type" value="Genomic_DNA"/>
</dbReference>
<proteinExistence type="predicted"/>
<gene>
    <name evidence="1" type="ORF">LTS18_011359</name>
</gene>
<keyword evidence="2" id="KW-1185">Reference proteome</keyword>
<dbReference type="Proteomes" id="UP001186974">
    <property type="component" value="Unassembled WGS sequence"/>
</dbReference>
<name>A0ACC3DK33_9PEZI</name>
<sequence>MASTDLHVPTAKRMKYSGRLIKVLVGPDKDAYEVHESVLSASEFFKAALKGEWTEAQEGKVSLETVKPAMFEVYMQWLYQHRLPEDGHGQQQFTYRSLFEAYVLGDQLQDAAFQEVVIDSIIARAISTHSSPIAPTVGFVYDHSTEHSASRRLVVDLYPWYGFEHTGWLPETDRAMFPVEFLFDRAKNMFKERKRPDRKIPYLESSSCFYHRHGDDDE</sequence>
<protein>
    <submittedName>
        <fullName evidence="1">Uncharacterized protein</fullName>
    </submittedName>
</protein>
<evidence type="ECO:0000313" key="1">
    <source>
        <dbReference type="EMBL" id="KAK3077043.1"/>
    </source>
</evidence>
<feature type="non-terminal residue" evidence="1">
    <location>
        <position position="218"/>
    </location>
</feature>